<sequence length="494" mass="56493">MTFENNYSDAISKSSSETTSDCDSINKRPTTYERIQLIYSRDKDGIVSKREFCDFDLDSFSSAVRESNKAVEIYNDFYVFKISSGIVWEYRKRNLWCGVVTEDFESTEFESWFLYLVAKESNVDYPKPGAIGSEIYAEVVAKIFAEELKNTVKDDKWETLGKQKFIKSAKFFTERWQPLEAVLPAFPCKSSNSEKVAGSLPDKGEELAITKLIQFSETIKQLYPPGIIIWIVSDGHVFSDCIAVNDTVVNVYGQALKDLYNKIKPPMLDPIKFCSLPELFSLKAMNFEESLVEDVHLSHHLATELDKESEICRKILVASCDTDSGKLHKDINTENHPRLHLFRGFSKFMTEDLINNPSVEKFSKKKFKKVVAKVAFEMIKRNDAYSNLVELMFPFHLRFSIHSHNNSGPKFGIQLLSPVGPNKCQAIMAIEDHNIPRTDDLLHIPTPWHNCIVKIDNKETFFVVKSSKVEQAIEKGRGSGKWDDGKLHYVFMSN</sequence>
<dbReference type="PANTHER" id="PTHR37285">
    <property type="entry name" value="SPORE WALL MATURATION PROTEIN DIT1"/>
    <property type="match status" value="1"/>
</dbReference>
<organism evidence="2 3">
    <name type="scientific">Scheffersomyces stipitis (strain ATCC 58785 / CBS 6054 / NBRC 10063 / NRRL Y-11545)</name>
    <name type="common">Yeast</name>
    <name type="synonym">Pichia stipitis</name>
    <dbReference type="NCBI Taxonomy" id="322104"/>
    <lineage>
        <taxon>Eukaryota</taxon>
        <taxon>Fungi</taxon>
        <taxon>Dikarya</taxon>
        <taxon>Ascomycota</taxon>
        <taxon>Saccharomycotina</taxon>
        <taxon>Pichiomycetes</taxon>
        <taxon>Debaryomycetaceae</taxon>
        <taxon>Scheffersomyces</taxon>
    </lineage>
</organism>
<dbReference type="GeneID" id="4836924"/>
<dbReference type="RefSeq" id="XP_001383019.2">
    <property type="nucleotide sequence ID" value="XM_001382982.1"/>
</dbReference>
<dbReference type="InParanoid" id="A3LP68"/>
<dbReference type="KEGG" id="pic:PICST_29841"/>
<dbReference type="InterPro" id="IPR007817">
    <property type="entry name" value="Isocyanide_synthase_DIT1"/>
</dbReference>
<dbReference type="Proteomes" id="UP000002258">
    <property type="component" value="Chromosome 2"/>
</dbReference>
<name>A3LP68_PICST</name>
<evidence type="ECO:0000313" key="2">
    <source>
        <dbReference type="EMBL" id="ABN64990.2"/>
    </source>
</evidence>
<keyword evidence="3" id="KW-1185">Reference proteome</keyword>
<feature type="region of interest" description="Disordered" evidence="1">
    <location>
        <begin position="1"/>
        <end position="25"/>
    </location>
</feature>
<protein>
    <submittedName>
        <fullName evidence="2">Spore wall maturation protein DIT1</fullName>
    </submittedName>
</protein>
<evidence type="ECO:0000313" key="3">
    <source>
        <dbReference type="Proteomes" id="UP000002258"/>
    </source>
</evidence>
<evidence type="ECO:0000256" key="1">
    <source>
        <dbReference type="SAM" id="MobiDB-lite"/>
    </source>
</evidence>
<dbReference type="EMBL" id="CP000496">
    <property type="protein sequence ID" value="ABN64990.2"/>
    <property type="molecule type" value="Genomic_DNA"/>
</dbReference>
<gene>
    <name evidence="2" type="ORF">PICST_29841</name>
</gene>
<accession>A3LP68</accession>
<proteinExistence type="predicted"/>
<dbReference type="OMA" id="VAFEMIK"/>
<dbReference type="AlphaFoldDB" id="A3LP68"/>
<dbReference type="PANTHER" id="PTHR37285:SF5">
    <property type="entry name" value="SPORE WALL MATURATION PROTEIN DIT1"/>
    <property type="match status" value="1"/>
</dbReference>
<dbReference type="Pfam" id="PF05141">
    <property type="entry name" value="DIT1_PvcA"/>
    <property type="match status" value="1"/>
</dbReference>
<dbReference type="FunCoup" id="A3LP68">
    <property type="interactions" value="235"/>
</dbReference>
<dbReference type="OrthoDB" id="429813at2759"/>
<dbReference type="eggNOG" id="ENOG502QRI9">
    <property type="taxonomic scope" value="Eukaryota"/>
</dbReference>
<reference evidence="2 3" key="1">
    <citation type="journal article" date="2007" name="Nat. Biotechnol.">
        <title>Genome sequence of the lignocellulose-bioconverting and xylose-fermenting yeast Pichia stipitis.</title>
        <authorList>
            <person name="Jeffries T.W."/>
            <person name="Grigoriev I.V."/>
            <person name="Grimwood J."/>
            <person name="Laplaza J.M."/>
            <person name="Aerts A."/>
            <person name="Salamov A."/>
            <person name="Schmutz J."/>
            <person name="Lindquist E."/>
            <person name="Dehal P."/>
            <person name="Shapiro H."/>
            <person name="Jin Y.S."/>
            <person name="Passoth V."/>
            <person name="Richardson P.M."/>
        </authorList>
    </citation>
    <scope>NUCLEOTIDE SEQUENCE [LARGE SCALE GENOMIC DNA]</scope>
    <source>
        <strain evidence="3">ATCC 58785 / CBS 6054 / NBRC 10063 / NRRL Y-11545</strain>
    </source>
</reference>
<dbReference type="STRING" id="322104.A3LP68"/>
<dbReference type="HOGENOM" id="CLU_025510_0_1_1"/>